<dbReference type="PANTHER" id="PTHR13906:SF4">
    <property type="entry name" value="LYSOPHOSPHOLIPID ACYLTRANSFERASE 6"/>
    <property type="match status" value="1"/>
</dbReference>
<feature type="transmembrane region" description="Helical" evidence="7">
    <location>
        <begin position="359"/>
        <end position="380"/>
    </location>
</feature>
<evidence type="ECO:0000256" key="2">
    <source>
        <dbReference type="ARBA" id="ARBA00022679"/>
    </source>
</evidence>
<evidence type="ECO:0000256" key="4">
    <source>
        <dbReference type="ARBA" id="ARBA00022989"/>
    </source>
</evidence>
<evidence type="ECO:0000256" key="7">
    <source>
        <dbReference type="SAM" id="Phobius"/>
    </source>
</evidence>
<comment type="subcellular location">
    <subcellularLocation>
        <location evidence="1">Membrane</location>
        <topology evidence="1">Multi-pass membrane protein</topology>
    </subcellularLocation>
</comment>
<proteinExistence type="predicted"/>
<dbReference type="PANTHER" id="PTHR13906">
    <property type="entry name" value="PORCUPINE"/>
    <property type="match status" value="1"/>
</dbReference>
<evidence type="ECO:0000256" key="6">
    <source>
        <dbReference type="ARBA" id="ARBA00023315"/>
    </source>
</evidence>
<feature type="transmembrane region" description="Helical" evidence="7">
    <location>
        <begin position="28"/>
        <end position="45"/>
    </location>
</feature>
<name>A0A8R1DYF4_CAEJA</name>
<dbReference type="Pfam" id="PF03062">
    <property type="entry name" value="MBOAT"/>
    <property type="match status" value="1"/>
</dbReference>
<dbReference type="InterPro" id="IPR049941">
    <property type="entry name" value="LPLAT_7/PORCN-like"/>
</dbReference>
<dbReference type="GO" id="GO:0030258">
    <property type="term" value="P:lipid modification"/>
    <property type="evidence" value="ECO:0007669"/>
    <property type="project" value="TreeGrafter"/>
</dbReference>
<keyword evidence="2" id="KW-0808">Transferase</keyword>
<sequence length="480" mass="55164">MPGIHTFYDGSRVLEPLADKIGIEVDRVNFVLCLFAAFGISYVYRKTCSLSQVNRQVRIVVPAVIGIALVFFCFGRAIKHLLANALGSYALMYSAPPTQVHKLVLFFSMGYLFFIHSYRWAILDTYSLDITGPIMVAVEKVTLMAFNLKDGKAKDQSKLTEEQRKEALKEIPSLLEFMSFMFNFQTVLTGPANNYYDYSKFLEETHVEADDKGKIPSPTFTAWKKLGQAIFFLLIVVTLGSKYKVEDVGTEPYYKISIYQWYFWWFFTIFLIRCAYYFAWVLADAICNMSGFGFSGYDKNGNATWNLCTNVLPYQVEMAQSLKETLDGWNIQTGFWLRKVGYERAPKSIRTVATYTLSAVWHGVSIGYYVAFFTCGLFTVAGQTFRRCMRWRFLGNANAKFAYDIFSFWICKIALAYATYSFVTMHMYPAFDVLKRVYFFPHFVAVAVIFVLPKYYKPLKKPQPTNPAADIVNDKPIKKE</sequence>
<dbReference type="AlphaFoldDB" id="A0A8R1DYF4"/>
<protein>
    <submittedName>
        <fullName evidence="8">Uncharacterized protein</fullName>
    </submittedName>
</protein>
<dbReference type="InterPro" id="IPR004299">
    <property type="entry name" value="MBOAT_fam"/>
</dbReference>
<keyword evidence="5 7" id="KW-0472">Membrane</keyword>
<dbReference type="Proteomes" id="UP000005237">
    <property type="component" value="Unassembled WGS sequence"/>
</dbReference>
<evidence type="ECO:0000313" key="9">
    <source>
        <dbReference type="Proteomes" id="UP000005237"/>
    </source>
</evidence>
<keyword evidence="9" id="KW-1185">Reference proteome</keyword>
<evidence type="ECO:0000256" key="5">
    <source>
        <dbReference type="ARBA" id="ARBA00023136"/>
    </source>
</evidence>
<dbReference type="GO" id="GO:0016020">
    <property type="term" value="C:membrane"/>
    <property type="evidence" value="ECO:0007669"/>
    <property type="project" value="UniProtKB-SubCell"/>
</dbReference>
<dbReference type="GO" id="GO:0016746">
    <property type="term" value="F:acyltransferase activity"/>
    <property type="evidence" value="ECO:0007669"/>
    <property type="project" value="UniProtKB-KW"/>
</dbReference>
<reference evidence="9" key="1">
    <citation type="submission" date="2010-08" db="EMBL/GenBank/DDBJ databases">
        <authorList>
            <consortium name="Caenorhabditis japonica Sequencing Consortium"/>
            <person name="Wilson R.K."/>
        </authorList>
    </citation>
    <scope>NUCLEOTIDE SEQUENCE [LARGE SCALE GENOMIC DNA]</scope>
    <source>
        <strain evidence="9">DF5081</strain>
    </source>
</reference>
<feature type="transmembrane region" description="Helical" evidence="7">
    <location>
        <begin position="57"/>
        <end position="78"/>
    </location>
</feature>
<dbReference type="EnsemblMetazoa" id="CJA15026.1">
    <property type="protein sequence ID" value="CJA15026.1"/>
    <property type="gene ID" value="WBGene00134230"/>
</dbReference>
<feature type="transmembrane region" description="Helical" evidence="7">
    <location>
        <begin position="261"/>
        <end position="283"/>
    </location>
</feature>
<keyword evidence="4 7" id="KW-1133">Transmembrane helix</keyword>
<reference evidence="8" key="2">
    <citation type="submission" date="2022-06" db="UniProtKB">
        <authorList>
            <consortium name="EnsemblMetazoa"/>
        </authorList>
    </citation>
    <scope>IDENTIFICATION</scope>
    <source>
        <strain evidence="8">DF5081</strain>
    </source>
</reference>
<evidence type="ECO:0000256" key="1">
    <source>
        <dbReference type="ARBA" id="ARBA00004141"/>
    </source>
</evidence>
<keyword evidence="3 7" id="KW-0812">Transmembrane</keyword>
<keyword evidence="6" id="KW-0012">Acyltransferase</keyword>
<feature type="transmembrane region" description="Helical" evidence="7">
    <location>
        <begin position="438"/>
        <end position="456"/>
    </location>
</feature>
<evidence type="ECO:0000313" key="8">
    <source>
        <dbReference type="EnsemblMetazoa" id="CJA15026.1"/>
    </source>
</evidence>
<organism evidence="8 9">
    <name type="scientific">Caenorhabditis japonica</name>
    <dbReference type="NCBI Taxonomy" id="281687"/>
    <lineage>
        <taxon>Eukaryota</taxon>
        <taxon>Metazoa</taxon>
        <taxon>Ecdysozoa</taxon>
        <taxon>Nematoda</taxon>
        <taxon>Chromadorea</taxon>
        <taxon>Rhabditida</taxon>
        <taxon>Rhabditina</taxon>
        <taxon>Rhabditomorpha</taxon>
        <taxon>Rhabditoidea</taxon>
        <taxon>Rhabditidae</taxon>
        <taxon>Peloderinae</taxon>
        <taxon>Caenorhabditis</taxon>
    </lineage>
</organism>
<feature type="transmembrane region" description="Helical" evidence="7">
    <location>
        <begin position="98"/>
        <end position="118"/>
    </location>
</feature>
<accession>A0A8R1DYF4</accession>
<feature type="transmembrane region" description="Helical" evidence="7">
    <location>
        <begin position="401"/>
        <end position="418"/>
    </location>
</feature>
<evidence type="ECO:0000256" key="3">
    <source>
        <dbReference type="ARBA" id="ARBA00022692"/>
    </source>
</evidence>